<accession>A0A508A667</accession>
<dbReference type="OrthoDB" id="9787650at2"/>
<gene>
    <name evidence="11" type="ORF">FKV25_08000</name>
</gene>
<organism evidence="11 12">
    <name type="scientific">Marilutibacter aestuarii</name>
    <dbReference type="NCBI Taxonomy" id="1706195"/>
    <lineage>
        <taxon>Bacteria</taxon>
        <taxon>Pseudomonadati</taxon>
        <taxon>Pseudomonadota</taxon>
        <taxon>Gammaproteobacteria</taxon>
        <taxon>Lysobacterales</taxon>
        <taxon>Lysobacteraceae</taxon>
        <taxon>Marilutibacter</taxon>
    </lineage>
</organism>
<dbReference type="SUPFAM" id="SSF69618">
    <property type="entry name" value="HemD-like"/>
    <property type="match status" value="1"/>
</dbReference>
<dbReference type="AlphaFoldDB" id="A0A508A667"/>
<evidence type="ECO:0000256" key="4">
    <source>
        <dbReference type="ARBA" id="ARBA00023239"/>
    </source>
</evidence>
<comment type="caution">
    <text evidence="11">The sequence shown here is derived from an EMBL/GenBank/DDBJ whole genome shotgun (WGS) entry which is preliminary data.</text>
</comment>
<sequence length="257" mass="26548">MEPHVFPRWHLVSLRPQGRHDALRAAVRRHGGSVLALSTCRLEPIDDAQARARLAAALATELAIFTSPAAVSAANALQALGDLPGLHALAVGEGTAAALRRLGVAKTSQPARMDSEGLLGMPVLQHVDGRRIGLVTAPGGRGLLQPGLEARGATVLRADVYRRQPVMPSPRAIEALARMRSPAVVALSSGEAMAQALSHLPAGHAARLCALPAVASSARLAAKAREAGFGTVAIAAGPRPAALVEAALELLGERRDT</sequence>
<evidence type="ECO:0000259" key="10">
    <source>
        <dbReference type="Pfam" id="PF02602"/>
    </source>
</evidence>
<dbReference type="InterPro" id="IPR003754">
    <property type="entry name" value="4pyrrol_synth_uPrphyn_synth"/>
</dbReference>
<evidence type="ECO:0000256" key="9">
    <source>
        <dbReference type="RuleBase" id="RU366031"/>
    </source>
</evidence>
<comment type="similarity">
    <text evidence="2 9">Belongs to the uroporphyrinogen-III synthase family.</text>
</comment>
<dbReference type="GO" id="GO:0004852">
    <property type="term" value="F:uroporphyrinogen-III synthase activity"/>
    <property type="evidence" value="ECO:0007669"/>
    <property type="project" value="UniProtKB-UniRule"/>
</dbReference>
<dbReference type="Gene3D" id="3.40.50.10090">
    <property type="match status" value="2"/>
</dbReference>
<evidence type="ECO:0000256" key="6">
    <source>
        <dbReference type="ARBA" id="ARBA00037589"/>
    </source>
</evidence>
<evidence type="ECO:0000256" key="7">
    <source>
        <dbReference type="ARBA" id="ARBA00040167"/>
    </source>
</evidence>
<comment type="function">
    <text evidence="6 9">Catalyzes cyclization of the linear tetrapyrrole, hydroxymethylbilane, to the macrocyclic uroporphyrinogen III.</text>
</comment>
<dbReference type="EC" id="4.2.1.75" evidence="3 9"/>
<dbReference type="UniPathway" id="UPA00251">
    <property type="reaction ID" value="UER00320"/>
</dbReference>
<evidence type="ECO:0000256" key="3">
    <source>
        <dbReference type="ARBA" id="ARBA00013109"/>
    </source>
</evidence>
<proteinExistence type="inferred from homology"/>
<evidence type="ECO:0000256" key="2">
    <source>
        <dbReference type="ARBA" id="ARBA00008133"/>
    </source>
</evidence>
<keyword evidence="5 9" id="KW-0627">Porphyrin biosynthesis</keyword>
<dbReference type="InterPro" id="IPR039793">
    <property type="entry name" value="UROS/Hem4"/>
</dbReference>
<dbReference type="Pfam" id="PF02602">
    <property type="entry name" value="HEM4"/>
    <property type="match status" value="1"/>
</dbReference>
<keyword evidence="12" id="KW-1185">Reference proteome</keyword>
<dbReference type="EMBL" id="VICE01000075">
    <property type="protein sequence ID" value="TQD45469.1"/>
    <property type="molecule type" value="Genomic_DNA"/>
</dbReference>
<dbReference type="Proteomes" id="UP000318212">
    <property type="component" value="Unassembled WGS sequence"/>
</dbReference>
<dbReference type="CDD" id="cd06578">
    <property type="entry name" value="HemD"/>
    <property type="match status" value="1"/>
</dbReference>
<dbReference type="GO" id="GO:0006782">
    <property type="term" value="P:protoporphyrinogen IX biosynthetic process"/>
    <property type="evidence" value="ECO:0007669"/>
    <property type="project" value="UniProtKB-UniRule"/>
</dbReference>
<dbReference type="InterPro" id="IPR036108">
    <property type="entry name" value="4pyrrol_syn_uPrphyn_synt_sf"/>
</dbReference>
<evidence type="ECO:0000256" key="5">
    <source>
        <dbReference type="ARBA" id="ARBA00023244"/>
    </source>
</evidence>
<keyword evidence="4 9" id="KW-0456">Lyase</keyword>
<comment type="catalytic activity">
    <reaction evidence="8 9">
        <text>hydroxymethylbilane = uroporphyrinogen III + H2O</text>
        <dbReference type="Rhea" id="RHEA:18965"/>
        <dbReference type="ChEBI" id="CHEBI:15377"/>
        <dbReference type="ChEBI" id="CHEBI:57308"/>
        <dbReference type="ChEBI" id="CHEBI:57845"/>
        <dbReference type="EC" id="4.2.1.75"/>
    </reaction>
</comment>
<dbReference type="PANTHER" id="PTHR38042">
    <property type="entry name" value="UROPORPHYRINOGEN-III SYNTHASE, CHLOROPLASTIC"/>
    <property type="match status" value="1"/>
</dbReference>
<evidence type="ECO:0000313" key="12">
    <source>
        <dbReference type="Proteomes" id="UP000318212"/>
    </source>
</evidence>
<evidence type="ECO:0000256" key="1">
    <source>
        <dbReference type="ARBA" id="ARBA00004772"/>
    </source>
</evidence>
<dbReference type="RefSeq" id="WP_141518269.1">
    <property type="nucleotide sequence ID" value="NZ_VICE01000075.1"/>
</dbReference>
<evidence type="ECO:0000256" key="8">
    <source>
        <dbReference type="ARBA" id="ARBA00048617"/>
    </source>
</evidence>
<evidence type="ECO:0000313" key="11">
    <source>
        <dbReference type="EMBL" id="TQD45469.1"/>
    </source>
</evidence>
<dbReference type="GO" id="GO:0006780">
    <property type="term" value="P:uroporphyrinogen III biosynthetic process"/>
    <property type="evidence" value="ECO:0007669"/>
    <property type="project" value="UniProtKB-UniRule"/>
</dbReference>
<comment type="pathway">
    <text evidence="1 9">Porphyrin-containing compound metabolism; protoporphyrin-IX biosynthesis; coproporphyrinogen-III from 5-aminolevulinate: step 3/4.</text>
</comment>
<dbReference type="PANTHER" id="PTHR38042:SF1">
    <property type="entry name" value="UROPORPHYRINOGEN-III SYNTHASE, CHLOROPLASTIC"/>
    <property type="match status" value="1"/>
</dbReference>
<reference evidence="11 12" key="1">
    <citation type="submission" date="2019-06" db="EMBL/GenBank/DDBJ databases">
        <title>Lysobacter alkalisoli sp. nov. isolated from saline soil.</title>
        <authorList>
            <person name="Sun J.-Q."/>
            <person name="Xu L."/>
        </authorList>
    </citation>
    <scope>NUCLEOTIDE SEQUENCE [LARGE SCALE GENOMIC DNA]</scope>
    <source>
        <strain evidence="11 12">JCM 31130</strain>
    </source>
</reference>
<name>A0A508A667_9GAMM</name>
<feature type="domain" description="Tetrapyrrole biosynthesis uroporphyrinogen III synthase" evidence="10">
    <location>
        <begin position="21"/>
        <end position="245"/>
    </location>
</feature>
<protein>
    <recommendedName>
        <fullName evidence="7 9">Uroporphyrinogen-III synthase</fullName>
        <ecNumber evidence="3 9">4.2.1.75</ecNumber>
    </recommendedName>
</protein>